<dbReference type="OrthoDB" id="3213425at2"/>
<evidence type="ECO:0000313" key="3">
    <source>
        <dbReference type="EMBL" id="GEL17650.1"/>
    </source>
</evidence>
<dbReference type="AlphaFoldDB" id="A0A511CYL2"/>
<dbReference type="STRING" id="1123024.GCA_000423625_02979"/>
<protein>
    <recommendedName>
        <fullName evidence="2">HTH cro/C1-type domain-containing protein</fullName>
    </recommendedName>
</protein>
<name>A0A511CYL2_9PSEU</name>
<gene>
    <name evidence="3" type="ORF">PA7_14870</name>
</gene>
<evidence type="ECO:0000259" key="2">
    <source>
        <dbReference type="PROSITE" id="PS50943"/>
    </source>
</evidence>
<proteinExistence type="predicted"/>
<sequence length="153" mass="17075">MTAPNPRQASSWAQWLQAQLDERGWIQADLVRRSGGKASRPQVSRWLTRGATPDLESIRTVCEALGVPTAEGMIAAGLLTPEDIEVTVVERHRSARDMSNGELLAELSRRLIPDEEQDLPPAPPISIPRISPEDLGVEGEHWAARRRRERDDQ</sequence>
<dbReference type="RefSeq" id="WP_147200988.1">
    <property type="nucleotide sequence ID" value="NZ_AUII01000013.1"/>
</dbReference>
<dbReference type="SUPFAM" id="SSF47413">
    <property type="entry name" value="lambda repressor-like DNA-binding domains"/>
    <property type="match status" value="1"/>
</dbReference>
<keyword evidence="4" id="KW-1185">Reference proteome</keyword>
<dbReference type="InterPro" id="IPR010982">
    <property type="entry name" value="Lambda_DNA-bd_dom_sf"/>
</dbReference>
<dbReference type="CDD" id="cd00093">
    <property type="entry name" value="HTH_XRE"/>
    <property type="match status" value="1"/>
</dbReference>
<dbReference type="Proteomes" id="UP000321328">
    <property type="component" value="Unassembled WGS sequence"/>
</dbReference>
<dbReference type="GO" id="GO:0003677">
    <property type="term" value="F:DNA binding"/>
    <property type="evidence" value="ECO:0007669"/>
    <property type="project" value="InterPro"/>
</dbReference>
<comment type="caution">
    <text evidence="3">The sequence shown here is derived from an EMBL/GenBank/DDBJ whole genome shotgun (WGS) entry which is preliminary data.</text>
</comment>
<dbReference type="PROSITE" id="PS50943">
    <property type="entry name" value="HTH_CROC1"/>
    <property type="match status" value="1"/>
</dbReference>
<feature type="domain" description="HTH cro/C1-type" evidence="2">
    <location>
        <begin position="16"/>
        <end position="72"/>
    </location>
</feature>
<reference evidence="3 4" key="1">
    <citation type="submission" date="2019-07" db="EMBL/GenBank/DDBJ databases">
        <title>Whole genome shotgun sequence of Pseudonocardia asaccharolytica NBRC 16224.</title>
        <authorList>
            <person name="Hosoyama A."/>
            <person name="Uohara A."/>
            <person name="Ohji S."/>
            <person name="Ichikawa N."/>
        </authorList>
    </citation>
    <scope>NUCLEOTIDE SEQUENCE [LARGE SCALE GENOMIC DNA]</scope>
    <source>
        <strain evidence="3 4">NBRC 16224</strain>
    </source>
</reference>
<feature type="compositionally biased region" description="Basic and acidic residues" evidence="1">
    <location>
        <begin position="138"/>
        <end position="153"/>
    </location>
</feature>
<evidence type="ECO:0000256" key="1">
    <source>
        <dbReference type="SAM" id="MobiDB-lite"/>
    </source>
</evidence>
<feature type="region of interest" description="Disordered" evidence="1">
    <location>
        <begin position="111"/>
        <end position="153"/>
    </location>
</feature>
<evidence type="ECO:0000313" key="4">
    <source>
        <dbReference type="Proteomes" id="UP000321328"/>
    </source>
</evidence>
<dbReference type="InterPro" id="IPR001387">
    <property type="entry name" value="Cro/C1-type_HTH"/>
</dbReference>
<dbReference type="EMBL" id="BJVI01000011">
    <property type="protein sequence ID" value="GEL17650.1"/>
    <property type="molecule type" value="Genomic_DNA"/>
</dbReference>
<dbReference type="Gene3D" id="1.10.260.40">
    <property type="entry name" value="lambda repressor-like DNA-binding domains"/>
    <property type="match status" value="1"/>
</dbReference>
<organism evidence="3 4">
    <name type="scientific">Pseudonocardia asaccharolytica DSM 44247 = NBRC 16224</name>
    <dbReference type="NCBI Taxonomy" id="1123024"/>
    <lineage>
        <taxon>Bacteria</taxon>
        <taxon>Bacillati</taxon>
        <taxon>Actinomycetota</taxon>
        <taxon>Actinomycetes</taxon>
        <taxon>Pseudonocardiales</taxon>
        <taxon>Pseudonocardiaceae</taxon>
        <taxon>Pseudonocardia</taxon>
    </lineage>
</organism>
<accession>A0A511CYL2</accession>